<organism evidence="1">
    <name type="scientific">viral metagenome</name>
    <dbReference type="NCBI Taxonomy" id="1070528"/>
    <lineage>
        <taxon>unclassified sequences</taxon>
        <taxon>metagenomes</taxon>
        <taxon>organismal metagenomes</taxon>
    </lineage>
</organism>
<reference evidence="1" key="1">
    <citation type="journal article" date="2020" name="Nature">
        <title>Giant virus diversity and host interactions through global metagenomics.</title>
        <authorList>
            <person name="Schulz F."/>
            <person name="Roux S."/>
            <person name="Paez-Espino D."/>
            <person name="Jungbluth S."/>
            <person name="Walsh D.A."/>
            <person name="Denef V.J."/>
            <person name="McMahon K.D."/>
            <person name="Konstantinidis K.T."/>
            <person name="Eloe-Fadrosh E.A."/>
            <person name="Kyrpides N.C."/>
            <person name="Woyke T."/>
        </authorList>
    </citation>
    <scope>NUCLEOTIDE SEQUENCE</scope>
    <source>
        <strain evidence="1">GVMAG-S-3300012000-53</strain>
    </source>
</reference>
<accession>A0A6C0KIM5</accession>
<dbReference type="EMBL" id="MN740895">
    <property type="protein sequence ID" value="QHU17006.1"/>
    <property type="molecule type" value="Genomic_DNA"/>
</dbReference>
<name>A0A6C0KIM5_9ZZZZ</name>
<proteinExistence type="predicted"/>
<dbReference type="AlphaFoldDB" id="A0A6C0KIM5"/>
<sequence length="38" mass="4674">MRSKFYKNGLKTLGKKLQNYNFDKYNNINTVYKHEYLV</sequence>
<evidence type="ECO:0000313" key="1">
    <source>
        <dbReference type="EMBL" id="QHU17006.1"/>
    </source>
</evidence>
<protein>
    <submittedName>
        <fullName evidence="1">Uncharacterized protein</fullName>
    </submittedName>
</protein>